<evidence type="ECO:0000313" key="8">
    <source>
        <dbReference type="Proteomes" id="UP001266305"/>
    </source>
</evidence>
<keyword evidence="4 5" id="KW-0175">Coiled coil</keyword>
<feature type="domain" description="IF rod" evidence="6">
    <location>
        <begin position="62"/>
        <end position="164"/>
    </location>
</feature>
<name>A0ABQ9VXK0_SAGOE</name>
<evidence type="ECO:0000259" key="6">
    <source>
        <dbReference type="PROSITE" id="PS51842"/>
    </source>
</evidence>
<dbReference type="Proteomes" id="UP001266305">
    <property type="component" value="Unassembled WGS sequence"/>
</dbReference>
<evidence type="ECO:0000313" key="7">
    <source>
        <dbReference type="EMBL" id="KAK2113544.1"/>
    </source>
</evidence>
<evidence type="ECO:0000256" key="5">
    <source>
        <dbReference type="SAM" id="Coils"/>
    </source>
</evidence>
<dbReference type="InterPro" id="IPR039008">
    <property type="entry name" value="IF_rod_dom"/>
</dbReference>
<sequence>MQPPSSSAWLVSSTASIYIDAEGPSSQISVSHSTSFQGALGSGGLATWMARGVAGIGNIQNQKETIQGLNNCLASYLDRVRSLETKNQGLESKIQEYLEKKGPQLRDWGHYFKTIEDQRAQIFANSVDNAHIILQIDNPLLAADETELTICPTGEQHPWSLLSQ</sequence>
<keyword evidence="2" id="KW-0416">Keratin</keyword>
<evidence type="ECO:0000256" key="2">
    <source>
        <dbReference type="ARBA" id="ARBA00022744"/>
    </source>
</evidence>
<evidence type="ECO:0000256" key="1">
    <source>
        <dbReference type="ARBA" id="ARBA00022553"/>
    </source>
</evidence>
<keyword evidence="3" id="KW-0403">Intermediate filament</keyword>
<evidence type="ECO:0000256" key="3">
    <source>
        <dbReference type="ARBA" id="ARBA00022754"/>
    </source>
</evidence>
<protein>
    <submittedName>
        <fullName evidence="7">Keratin, type I cytoskeletal 18</fullName>
    </submittedName>
</protein>
<dbReference type="PANTHER" id="PTHR23239">
    <property type="entry name" value="INTERMEDIATE FILAMENT"/>
    <property type="match status" value="1"/>
</dbReference>
<dbReference type="PROSITE" id="PS51842">
    <property type="entry name" value="IF_ROD_2"/>
    <property type="match status" value="1"/>
</dbReference>
<proteinExistence type="predicted"/>
<dbReference type="Pfam" id="PF00038">
    <property type="entry name" value="Filament"/>
    <property type="match status" value="1"/>
</dbReference>
<gene>
    <name evidence="7" type="primary">KRT18_26</name>
    <name evidence="7" type="ORF">P7K49_007810</name>
</gene>
<dbReference type="InterPro" id="IPR002957">
    <property type="entry name" value="Keratin_I"/>
</dbReference>
<keyword evidence="1" id="KW-0597">Phosphoprotein</keyword>
<accession>A0ABQ9VXK0</accession>
<reference evidence="7 8" key="1">
    <citation type="submission" date="2023-05" db="EMBL/GenBank/DDBJ databases">
        <title>B98-5 Cell Line De Novo Hybrid Assembly: An Optical Mapping Approach.</title>
        <authorList>
            <person name="Kananen K."/>
            <person name="Auerbach J.A."/>
            <person name="Kautto E."/>
            <person name="Blachly J.S."/>
        </authorList>
    </citation>
    <scope>NUCLEOTIDE SEQUENCE [LARGE SCALE GENOMIC DNA]</scope>
    <source>
        <strain evidence="7">B95-8</strain>
        <tissue evidence="7">Cell line</tissue>
    </source>
</reference>
<dbReference type="PANTHER" id="PTHR23239:SF349">
    <property type="entry name" value="KERATIN, TYPE I CYTOSKELETAL 18"/>
    <property type="match status" value="1"/>
</dbReference>
<dbReference type="EMBL" id="JASSZA010000004">
    <property type="protein sequence ID" value="KAK2113544.1"/>
    <property type="molecule type" value="Genomic_DNA"/>
</dbReference>
<evidence type="ECO:0000256" key="4">
    <source>
        <dbReference type="ARBA" id="ARBA00023054"/>
    </source>
</evidence>
<feature type="coiled-coil region" evidence="5">
    <location>
        <begin position="73"/>
        <end position="100"/>
    </location>
</feature>
<organism evidence="7 8">
    <name type="scientific">Saguinus oedipus</name>
    <name type="common">Cotton-top tamarin</name>
    <name type="synonym">Oedipomidas oedipus</name>
    <dbReference type="NCBI Taxonomy" id="9490"/>
    <lineage>
        <taxon>Eukaryota</taxon>
        <taxon>Metazoa</taxon>
        <taxon>Chordata</taxon>
        <taxon>Craniata</taxon>
        <taxon>Vertebrata</taxon>
        <taxon>Euteleostomi</taxon>
        <taxon>Mammalia</taxon>
        <taxon>Eutheria</taxon>
        <taxon>Euarchontoglires</taxon>
        <taxon>Primates</taxon>
        <taxon>Haplorrhini</taxon>
        <taxon>Platyrrhini</taxon>
        <taxon>Cebidae</taxon>
        <taxon>Callitrichinae</taxon>
        <taxon>Saguinus</taxon>
    </lineage>
</organism>
<keyword evidence="8" id="KW-1185">Reference proteome</keyword>
<comment type="caution">
    <text evidence="7">The sequence shown here is derived from an EMBL/GenBank/DDBJ whole genome shotgun (WGS) entry which is preliminary data.</text>
</comment>
<dbReference type="SUPFAM" id="SSF64593">
    <property type="entry name" value="Intermediate filament protein, coiled coil region"/>
    <property type="match status" value="1"/>
</dbReference>